<organism evidence="3 4">
    <name type="scientific">Duganella rivi</name>
    <dbReference type="NCBI Taxonomy" id="2666083"/>
    <lineage>
        <taxon>Bacteria</taxon>
        <taxon>Pseudomonadati</taxon>
        <taxon>Pseudomonadota</taxon>
        <taxon>Betaproteobacteria</taxon>
        <taxon>Burkholderiales</taxon>
        <taxon>Oxalobacteraceae</taxon>
        <taxon>Telluria group</taxon>
        <taxon>Duganella</taxon>
    </lineage>
</organism>
<proteinExistence type="predicted"/>
<dbReference type="SUPFAM" id="SSF51338">
    <property type="entry name" value="Composite domain of metallo-dependent hydrolases"/>
    <property type="match status" value="1"/>
</dbReference>
<dbReference type="Gene3D" id="3.30.110.90">
    <property type="entry name" value="Amidohydrolase"/>
    <property type="match status" value="1"/>
</dbReference>
<evidence type="ECO:0000313" key="4">
    <source>
        <dbReference type="Proteomes" id="UP000450012"/>
    </source>
</evidence>
<name>A0A7X4KE43_9BURK</name>
<gene>
    <name evidence="3" type="ORF">GTP45_23045</name>
</gene>
<dbReference type="SUPFAM" id="SSF51556">
    <property type="entry name" value="Metallo-dependent hydrolases"/>
    <property type="match status" value="1"/>
</dbReference>
<dbReference type="AlphaFoldDB" id="A0A7X4KE43"/>
<dbReference type="Gene3D" id="1.20.58.520">
    <property type="entry name" value="Amidohydrolase"/>
    <property type="match status" value="1"/>
</dbReference>
<dbReference type="InterPro" id="IPR032466">
    <property type="entry name" value="Metal_Hydrolase"/>
</dbReference>
<dbReference type="Proteomes" id="UP000450012">
    <property type="component" value="Unassembled WGS sequence"/>
</dbReference>
<reference evidence="3 4" key="1">
    <citation type="submission" date="2019-12" db="EMBL/GenBank/DDBJ databases">
        <title>Novel species isolated from a subtropical stream in China.</title>
        <authorList>
            <person name="Lu H."/>
        </authorList>
    </citation>
    <scope>NUCLEOTIDE SEQUENCE [LARGE SCALE GENOMIC DNA]</scope>
    <source>
        <strain evidence="3 4">FT55W</strain>
    </source>
</reference>
<dbReference type="PANTHER" id="PTHR43135">
    <property type="entry name" value="ALPHA-D-RIBOSE 1-METHYLPHOSPHONATE 5-TRIPHOSPHATE DIPHOSPHATASE"/>
    <property type="match status" value="1"/>
</dbReference>
<dbReference type="Gene3D" id="2.30.40.10">
    <property type="entry name" value="Urease, subunit C, domain 1"/>
    <property type="match status" value="1"/>
</dbReference>
<evidence type="ECO:0000256" key="1">
    <source>
        <dbReference type="SAM" id="SignalP"/>
    </source>
</evidence>
<accession>A0A7X4KE43</accession>
<dbReference type="EMBL" id="WWCK01000007">
    <property type="protein sequence ID" value="MYM69697.1"/>
    <property type="molecule type" value="Genomic_DNA"/>
</dbReference>
<keyword evidence="1" id="KW-0732">Signal</keyword>
<sequence>MNISIKQLSGAMLALGLLSAAHAADKIAADLVLTKATLIDVAGGKAVTGKSVVLKGDTILAVVDDKQLSQYAAKKTISLPGKYVMPGLWDTHVHFGGGPALIDENKHLLQLYLAYGITAVRDCSGDLPDTVLQWRDEVNQRKLEGPTIFTSAAKLEGYKPLWKGTIEVGTPEEVSRALDKLQGQKVDFVKITENTLKPEIYLEALRQAKERGMRTSGHIPVQLTLATMFDAGLGTVEHQSYLLRASTPKEKELTAQVAAGTLTGKEAVKQSLATYDEATARASFRYMASKGTAVVPTLSVSRVVAYLDQDDHAHDEALQYIGKGLRATYDWRVQRAAQDDAAAIAQRKAVFEKSASLLPILQQEGVSIIAGTDAGFLNSYDYPGQALHDEIGLYVNYGLTPAQALQSAVINGPRFLGKLDRYGALEAGKSADVLVLDANPLKDISATRKIRTVISHGTVYDRARLDKILADTKAWAAQTKAPSGG</sequence>
<dbReference type="Gene3D" id="3.40.50.10910">
    <property type="entry name" value="Amidohydrolase"/>
    <property type="match status" value="1"/>
</dbReference>
<feature type="domain" description="Amidohydrolase-related" evidence="2">
    <location>
        <begin position="83"/>
        <end position="458"/>
    </location>
</feature>
<protein>
    <submittedName>
        <fullName evidence="3">Amidohydrolase family protein</fullName>
    </submittedName>
</protein>
<keyword evidence="4" id="KW-1185">Reference proteome</keyword>
<evidence type="ECO:0000313" key="3">
    <source>
        <dbReference type="EMBL" id="MYM69697.1"/>
    </source>
</evidence>
<feature type="signal peptide" evidence="1">
    <location>
        <begin position="1"/>
        <end position="23"/>
    </location>
</feature>
<feature type="chain" id="PRO_5031324356" evidence="1">
    <location>
        <begin position="24"/>
        <end position="485"/>
    </location>
</feature>
<dbReference type="RefSeq" id="WP_161016210.1">
    <property type="nucleotide sequence ID" value="NZ_WWCK01000007.1"/>
</dbReference>
<dbReference type="GO" id="GO:0016810">
    <property type="term" value="F:hydrolase activity, acting on carbon-nitrogen (but not peptide) bonds"/>
    <property type="evidence" value="ECO:0007669"/>
    <property type="project" value="InterPro"/>
</dbReference>
<comment type="caution">
    <text evidence="3">The sequence shown here is derived from an EMBL/GenBank/DDBJ whole genome shotgun (WGS) entry which is preliminary data.</text>
</comment>
<evidence type="ECO:0000259" key="2">
    <source>
        <dbReference type="Pfam" id="PF01979"/>
    </source>
</evidence>
<dbReference type="Pfam" id="PF01979">
    <property type="entry name" value="Amidohydro_1"/>
    <property type="match status" value="1"/>
</dbReference>
<dbReference type="InterPro" id="IPR011059">
    <property type="entry name" value="Metal-dep_hydrolase_composite"/>
</dbReference>
<dbReference type="InterPro" id="IPR051781">
    <property type="entry name" value="Metallo-dep_Hydrolase"/>
</dbReference>
<dbReference type="PANTHER" id="PTHR43135:SF3">
    <property type="entry name" value="ALPHA-D-RIBOSE 1-METHYLPHOSPHONATE 5-TRIPHOSPHATE DIPHOSPHATASE"/>
    <property type="match status" value="1"/>
</dbReference>
<dbReference type="InterPro" id="IPR006680">
    <property type="entry name" value="Amidohydro-rel"/>
</dbReference>